<sequence length="482" mass="52872">MSSSTESLLDYDSSDHGRGISGRSFAFRGLVLEPAVLLLFFSIDLSGVVIQNQIIFQTCTVVYGYNKSDCLLLGTQHPNHNTAQIEKDIQPYVANILMVRSVMDGIIPTFGALFVGSWSDRFGRKPIILTAFIGHSSLHILCAILAFASTLYSINPWYYIAMMVPKAILSAECSLKSGALAFITDVTESSNRMLRLAVYEAFLYVGIVAGFLSSGPMFHATNAYTVFAVSGGIITMALIMIWFGLKESVRVSEIDQYISATGLFNWSQVEDLLEAAFGRRFDRGKLWLIISTLTLTTFIVGGSANVSFLFVREKFDWTVSEYTLYQAVRIAIQIVGNTLILLLLQKLLKLSAASVVLLAYGSCILDAVIIGTSSASWEMYLAAGTGILKGMPAPMCLAILSTFVTSSETGKILSFVSILQSLTPLASAPFYTELYSKTIDINPGIFNLVSAGLYTICFIFMTIIFAMIKRNQFRGTNDFTQE</sequence>
<feature type="transmembrane region" description="Helical" evidence="5">
    <location>
        <begin position="379"/>
        <end position="400"/>
    </location>
</feature>
<feature type="transmembrane region" description="Helical" evidence="5">
    <location>
        <begin position="323"/>
        <end position="344"/>
    </location>
</feature>
<evidence type="ECO:0000256" key="1">
    <source>
        <dbReference type="ARBA" id="ARBA00004141"/>
    </source>
</evidence>
<feature type="transmembrane region" description="Helical" evidence="5">
    <location>
        <begin position="196"/>
        <end position="218"/>
    </location>
</feature>
<gene>
    <name evidence="6" type="ORF">HERILL_LOCUS14680</name>
</gene>
<dbReference type="InterPro" id="IPR036259">
    <property type="entry name" value="MFS_trans_sf"/>
</dbReference>
<dbReference type="GO" id="GO:0022857">
    <property type="term" value="F:transmembrane transporter activity"/>
    <property type="evidence" value="ECO:0007669"/>
    <property type="project" value="InterPro"/>
</dbReference>
<dbReference type="Pfam" id="PF07690">
    <property type="entry name" value="MFS_1"/>
    <property type="match status" value="1"/>
</dbReference>
<dbReference type="AlphaFoldDB" id="A0A7R8V539"/>
<dbReference type="OMA" id="HRKFYAE"/>
<dbReference type="GO" id="GO:0016020">
    <property type="term" value="C:membrane"/>
    <property type="evidence" value="ECO:0007669"/>
    <property type="project" value="UniProtKB-SubCell"/>
</dbReference>
<dbReference type="PANTHER" id="PTHR23507">
    <property type="entry name" value="ZGC:174356"/>
    <property type="match status" value="1"/>
</dbReference>
<reference evidence="6 7" key="1">
    <citation type="submission" date="2020-11" db="EMBL/GenBank/DDBJ databases">
        <authorList>
            <person name="Wallbank WR R."/>
            <person name="Pardo Diaz C."/>
            <person name="Kozak K."/>
            <person name="Martin S."/>
            <person name="Jiggins C."/>
            <person name="Moest M."/>
            <person name="Warren A I."/>
            <person name="Generalovic N T."/>
            <person name="Byers J.R.P. K."/>
            <person name="Montejo-Kovacevich G."/>
            <person name="Yen C E."/>
        </authorList>
    </citation>
    <scope>NUCLEOTIDE SEQUENCE [LARGE SCALE GENOMIC DNA]</scope>
</reference>
<evidence type="ECO:0000256" key="5">
    <source>
        <dbReference type="SAM" id="Phobius"/>
    </source>
</evidence>
<dbReference type="InParanoid" id="A0A7R8V539"/>
<dbReference type="Gene3D" id="1.20.1250.20">
    <property type="entry name" value="MFS general substrate transporter like domains"/>
    <property type="match status" value="1"/>
</dbReference>
<evidence type="ECO:0000313" key="7">
    <source>
        <dbReference type="Proteomes" id="UP000594454"/>
    </source>
</evidence>
<dbReference type="EMBL" id="LR899014">
    <property type="protein sequence ID" value="CAD7092310.1"/>
    <property type="molecule type" value="Genomic_DNA"/>
</dbReference>
<dbReference type="Proteomes" id="UP000594454">
    <property type="component" value="Chromosome 6"/>
</dbReference>
<keyword evidence="7" id="KW-1185">Reference proteome</keyword>
<dbReference type="OrthoDB" id="430300at2759"/>
<feature type="transmembrane region" description="Helical" evidence="5">
    <location>
        <begin position="412"/>
        <end position="432"/>
    </location>
</feature>
<name>A0A7R8V539_HERIL</name>
<keyword evidence="3 5" id="KW-1133">Transmembrane helix</keyword>
<feature type="transmembrane region" description="Helical" evidence="5">
    <location>
        <begin position="351"/>
        <end position="373"/>
    </location>
</feature>
<evidence type="ECO:0008006" key="8">
    <source>
        <dbReference type="Google" id="ProtNLM"/>
    </source>
</evidence>
<keyword evidence="4 5" id="KW-0472">Membrane</keyword>
<dbReference type="InterPro" id="IPR011701">
    <property type="entry name" value="MFS"/>
</dbReference>
<evidence type="ECO:0000256" key="3">
    <source>
        <dbReference type="ARBA" id="ARBA00022989"/>
    </source>
</evidence>
<organism evidence="6 7">
    <name type="scientific">Hermetia illucens</name>
    <name type="common">Black soldier fly</name>
    <dbReference type="NCBI Taxonomy" id="343691"/>
    <lineage>
        <taxon>Eukaryota</taxon>
        <taxon>Metazoa</taxon>
        <taxon>Ecdysozoa</taxon>
        <taxon>Arthropoda</taxon>
        <taxon>Hexapoda</taxon>
        <taxon>Insecta</taxon>
        <taxon>Pterygota</taxon>
        <taxon>Neoptera</taxon>
        <taxon>Endopterygota</taxon>
        <taxon>Diptera</taxon>
        <taxon>Brachycera</taxon>
        <taxon>Stratiomyomorpha</taxon>
        <taxon>Stratiomyidae</taxon>
        <taxon>Hermetiinae</taxon>
        <taxon>Hermetia</taxon>
    </lineage>
</organism>
<dbReference type="SUPFAM" id="SSF103473">
    <property type="entry name" value="MFS general substrate transporter"/>
    <property type="match status" value="1"/>
</dbReference>
<evidence type="ECO:0000256" key="2">
    <source>
        <dbReference type="ARBA" id="ARBA00022692"/>
    </source>
</evidence>
<feature type="transmembrane region" description="Helical" evidence="5">
    <location>
        <begin position="286"/>
        <end position="311"/>
    </location>
</feature>
<evidence type="ECO:0000256" key="4">
    <source>
        <dbReference type="ARBA" id="ARBA00023136"/>
    </source>
</evidence>
<evidence type="ECO:0000313" key="6">
    <source>
        <dbReference type="EMBL" id="CAD7092310.1"/>
    </source>
</evidence>
<feature type="transmembrane region" description="Helical" evidence="5">
    <location>
        <begin position="224"/>
        <end position="245"/>
    </location>
</feature>
<accession>A0A7R8V539</accession>
<feature type="transmembrane region" description="Helical" evidence="5">
    <location>
        <begin position="92"/>
        <end position="115"/>
    </location>
</feature>
<feature type="transmembrane region" description="Helical" evidence="5">
    <location>
        <begin position="127"/>
        <end position="151"/>
    </location>
</feature>
<proteinExistence type="predicted"/>
<protein>
    <recommendedName>
        <fullName evidence="8">Proton-coupled folate transporter</fullName>
    </recommendedName>
</protein>
<dbReference type="PANTHER" id="PTHR23507:SF39">
    <property type="entry name" value="GH23453P-RELATED"/>
    <property type="match status" value="1"/>
</dbReference>
<feature type="transmembrane region" description="Helical" evidence="5">
    <location>
        <begin position="444"/>
        <end position="468"/>
    </location>
</feature>
<keyword evidence="2 5" id="KW-0812">Transmembrane</keyword>
<comment type="subcellular location">
    <subcellularLocation>
        <location evidence="1">Membrane</location>
        <topology evidence="1">Multi-pass membrane protein</topology>
    </subcellularLocation>
</comment>